<protein>
    <submittedName>
        <fullName evidence="1">Uncharacterized protein</fullName>
    </submittedName>
</protein>
<dbReference type="EMBL" id="PQXF01000108">
    <property type="protein sequence ID" value="PXF56347.1"/>
    <property type="molecule type" value="Genomic_DNA"/>
</dbReference>
<evidence type="ECO:0000313" key="2">
    <source>
        <dbReference type="Proteomes" id="UP000248329"/>
    </source>
</evidence>
<dbReference type="Proteomes" id="UP000248329">
    <property type="component" value="Unassembled WGS sequence"/>
</dbReference>
<evidence type="ECO:0000313" key="1">
    <source>
        <dbReference type="EMBL" id="PXF56347.1"/>
    </source>
</evidence>
<reference evidence="1" key="1">
    <citation type="submission" date="2018-01" db="EMBL/GenBank/DDBJ databases">
        <authorList>
            <person name="Krukenberg V."/>
        </authorList>
    </citation>
    <scope>NUCLEOTIDE SEQUENCE</scope>
    <source>
        <strain evidence="1">E20ANME2</strain>
    </source>
</reference>
<proteinExistence type="predicted"/>
<accession>A0AC61KXW1</accession>
<comment type="caution">
    <text evidence="1">The sequence shown here is derived from an EMBL/GenBank/DDBJ whole genome shotgun (WGS) entry which is preliminary data.</text>
</comment>
<name>A0AC61KXW1_9EURY</name>
<organism evidence="1 2">
    <name type="scientific">Candidatus Methanogaster sp</name>
    <dbReference type="NCBI Taxonomy" id="3386292"/>
    <lineage>
        <taxon>Archaea</taxon>
        <taxon>Methanobacteriati</taxon>
        <taxon>Methanobacteriota</taxon>
        <taxon>Stenosarchaea group</taxon>
        <taxon>Methanomicrobia</taxon>
        <taxon>Methanosarcinales</taxon>
        <taxon>ANME-2 cluster</taxon>
        <taxon>Candidatus Methanogasteraceae</taxon>
        <taxon>Candidatus Methanogaster</taxon>
    </lineage>
</organism>
<sequence length="94" mass="10733">MNQSAKKIPCEILSIAEGKTWNNIVVQRKVSKKRLFFGKAKKDLDINVGDNAYLEIDVMPSELPETPLRVTLYDMNGVKIDWTIIQPSQIDTIR</sequence>
<gene>
    <name evidence="1" type="ORF">C4B59_17025</name>
</gene>